<proteinExistence type="predicted"/>
<dbReference type="PANTHER" id="PTHR42037">
    <property type="match status" value="1"/>
</dbReference>
<organism evidence="1 2">
    <name type="scientific">Cercophora scortea</name>
    <dbReference type="NCBI Taxonomy" id="314031"/>
    <lineage>
        <taxon>Eukaryota</taxon>
        <taxon>Fungi</taxon>
        <taxon>Dikarya</taxon>
        <taxon>Ascomycota</taxon>
        <taxon>Pezizomycotina</taxon>
        <taxon>Sordariomycetes</taxon>
        <taxon>Sordariomycetidae</taxon>
        <taxon>Sordariales</taxon>
        <taxon>Lasiosphaeriaceae</taxon>
        <taxon>Cercophora</taxon>
    </lineage>
</organism>
<reference evidence="1" key="2">
    <citation type="submission" date="2023-06" db="EMBL/GenBank/DDBJ databases">
        <authorList>
            <consortium name="Lawrence Berkeley National Laboratory"/>
            <person name="Haridas S."/>
            <person name="Hensen N."/>
            <person name="Bonometti L."/>
            <person name="Westerberg I."/>
            <person name="Brannstrom I.O."/>
            <person name="Guillou S."/>
            <person name="Cros-Aarteil S."/>
            <person name="Calhoun S."/>
            <person name="Kuo A."/>
            <person name="Mondo S."/>
            <person name="Pangilinan J."/>
            <person name="Riley R."/>
            <person name="Labutti K."/>
            <person name="Andreopoulos B."/>
            <person name="Lipzen A."/>
            <person name="Chen C."/>
            <person name="Yanf M."/>
            <person name="Daum C."/>
            <person name="Ng V."/>
            <person name="Clum A."/>
            <person name="Steindorff A."/>
            <person name="Ohm R."/>
            <person name="Martin F."/>
            <person name="Silar P."/>
            <person name="Natvig D."/>
            <person name="Lalanne C."/>
            <person name="Gautier V."/>
            <person name="Ament-Velasquez S.L."/>
            <person name="Kruys A."/>
            <person name="Hutchinson M.I."/>
            <person name="Powell A.J."/>
            <person name="Barry K."/>
            <person name="Miller A.N."/>
            <person name="Grigoriev I.V."/>
            <person name="Debuchy R."/>
            <person name="Gladieux P."/>
            <person name="Thoren M.H."/>
            <person name="Johannesson H."/>
        </authorList>
    </citation>
    <scope>NUCLEOTIDE SEQUENCE</scope>
    <source>
        <strain evidence="1">SMH4131-1</strain>
    </source>
</reference>
<comment type="caution">
    <text evidence="1">The sequence shown here is derived from an EMBL/GenBank/DDBJ whole genome shotgun (WGS) entry which is preliminary data.</text>
</comment>
<gene>
    <name evidence="1" type="ORF">B0T19DRAFT_445646</name>
</gene>
<dbReference type="EMBL" id="JAUEPO010000006">
    <property type="protein sequence ID" value="KAK3319859.1"/>
    <property type="molecule type" value="Genomic_DNA"/>
</dbReference>
<dbReference type="Proteomes" id="UP001286456">
    <property type="component" value="Unassembled WGS sequence"/>
</dbReference>
<dbReference type="InterPro" id="IPR027796">
    <property type="entry name" value="OTT_1508_deam-like"/>
</dbReference>
<keyword evidence="2" id="KW-1185">Reference proteome</keyword>
<name>A0AAE0I7R7_9PEZI</name>
<sequence length="511" mass="58120">MTLITIASTPTNDTEVPIPLGSRVTHKFYEPLVLLAALNDEMKQLNRAPAPEAPDKIDIDDPEQLFHAFVNKLAHICDYNRGGDTVNSFVVLNNNVNPGKVHYWMAANRQSDQELQATVAFVENILGLAGRAASEDLTSQKEAKKAVLNSILWFNRRRVGIYSRDIQSRAAVCLAQCAEGRTREDRLIAAELKLLEHANVSANLNWKSTTETDYLRTCEALVRRLHQLNTSNIGAMIHSRAAEGRNMPGVPSKECWSELLHAIRRVLAYLHSMEFIFRAKDTWPQLFDSPEISFIPSSARIPRPGRNKSMQADNIIGRMTRKEKDIQMFRDFVRGLQQFDLDERIRAQYDKDSFKPIVHSEVLLHNWIEFCHGEPGIIDPSSFFNGWMYIGASKPTCKLCAYYFDECRSGVGYRSSHGNLYTGWRFPDVLPSQGQRALDARQVMVDRVLKRVRADAFLIVREKTPLSYKRLDTNTFTETATIKEFFSVTEVDVRSDLDDVTSLMGEIDIND</sequence>
<dbReference type="AlphaFoldDB" id="A0AAE0I7R7"/>
<dbReference type="PANTHER" id="PTHR42037:SF1">
    <property type="match status" value="1"/>
</dbReference>
<protein>
    <submittedName>
        <fullName evidence="1">Uncharacterized protein</fullName>
    </submittedName>
</protein>
<reference evidence="1" key="1">
    <citation type="journal article" date="2023" name="Mol. Phylogenet. Evol.">
        <title>Genome-scale phylogeny and comparative genomics of the fungal order Sordariales.</title>
        <authorList>
            <person name="Hensen N."/>
            <person name="Bonometti L."/>
            <person name="Westerberg I."/>
            <person name="Brannstrom I.O."/>
            <person name="Guillou S."/>
            <person name="Cros-Aarteil S."/>
            <person name="Calhoun S."/>
            <person name="Haridas S."/>
            <person name="Kuo A."/>
            <person name="Mondo S."/>
            <person name="Pangilinan J."/>
            <person name="Riley R."/>
            <person name="LaButti K."/>
            <person name="Andreopoulos B."/>
            <person name="Lipzen A."/>
            <person name="Chen C."/>
            <person name="Yan M."/>
            <person name="Daum C."/>
            <person name="Ng V."/>
            <person name="Clum A."/>
            <person name="Steindorff A."/>
            <person name="Ohm R.A."/>
            <person name="Martin F."/>
            <person name="Silar P."/>
            <person name="Natvig D.O."/>
            <person name="Lalanne C."/>
            <person name="Gautier V."/>
            <person name="Ament-Velasquez S.L."/>
            <person name="Kruys A."/>
            <person name="Hutchinson M.I."/>
            <person name="Powell A.J."/>
            <person name="Barry K."/>
            <person name="Miller A.N."/>
            <person name="Grigoriev I.V."/>
            <person name="Debuchy R."/>
            <person name="Gladieux P."/>
            <person name="Hiltunen Thoren M."/>
            <person name="Johannesson H."/>
        </authorList>
    </citation>
    <scope>NUCLEOTIDE SEQUENCE</scope>
    <source>
        <strain evidence="1">SMH4131-1</strain>
    </source>
</reference>
<evidence type="ECO:0000313" key="1">
    <source>
        <dbReference type="EMBL" id="KAK3319859.1"/>
    </source>
</evidence>
<evidence type="ECO:0000313" key="2">
    <source>
        <dbReference type="Proteomes" id="UP001286456"/>
    </source>
</evidence>
<accession>A0AAE0I7R7</accession>
<dbReference type="Pfam" id="PF14441">
    <property type="entry name" value="OTT_1508_deam"/>
    <property type="match status" value="1"/>
</dbReference>